<dbReference type="PANTHER" id="PTHR33562:SF29">
    <property type="entry name" value="PROTEIN SLEEPLESS"/>
    <property type="match status" value="1"/>
</dbReference>
<dbReference type="GO" id="GO:0030431">
    <property type="term" value="P:sleep"/>
    <property type="evidence" value="ECO:0007669"/>
    <property type="project" value="InterPro"/>
</dbReference>
<evidence type="ECO:0008006" key="7">
    <source>
        <dbReference type="Google" id="ProtNLM"/>
    </source>
</evidence>
<dbReference type="EMBL" id="CAJNOI010000022">
    <property type="protein sequence ID" value="CAF0840362.1"/>
    <property type="molecule type" value="Genomic_DNA"/>
</dbReference>
<proteinExistence type="predicted"/>
<dbReference type="Proteomes" id="UP000663832">
    <property type="component" value="Unassembled WGS sequence"/>
</dbReference>
<dbReference type="Proteomes" id="UP000663877">
    <property type="component" value="Unassembled WGS sequence"/>
</dbReference>
<dbReference type="OrthoDB" id="6420171at2759"/>
<sequence length="189" mass="22728">MQISIVIELFFLFIFSTNRHHRSSYFVQADSASCRKQVECFMCDSRENPACEDSRTFSQIQMPTRLCDDYCLKVWTRENDTVAGDDKTTALRYVRRDCHKIFRYHIKKAETCYQHKKHHTDSFCLCSSDRCNSSINIRLKHIYFWIFSHIFVQHIFIELIIDNQRKNIVTIENKKYEKKKERRIIAPLI</sequence>
<accession>A0A813VP54</accession>
<comment type="caution">
    <text evidence="3">The sequence shown here is derived from an EMBL/GenBank/DDBJ whole genome shotgun (WGS) entry which is preliminary data.</text>
</comment>
<dbReference type="GO" id="GO:0032222">
    <property type="term" value="P:regulation of synaptic transmission, cholinergic"/>
    <property type="evidence" value="ECO:0007669"/>
    <property type="project" value="InterPro"/>
</dbReference>
<evidence type="ECO:0000313" key="5">
    <source>
        <dbReference type="Proteomes" id="UP000663832"/>
    </source>
</evidence>
<gene>
    <name evidence="3" type="ORF">BJG266_LOCUS7277</name>
    <name evidence="4" type="ORF">QVE165_LOCUS25385</name>
</gene>
<evidence type="ECO:0000256" key="2">
    <source>
        <dbReference type="ARBA" id="ARBA00023180"/>
    </source>
</evidence>
<dbReference type="Pfam" id="PF17064">
    <property type="entry name" value="QVR"/>
    <property type="match status" value="1"/>
</dbReference>
<evidence type="ECO:0000313" key="4">
    <source>
        <dbReference type="EMBL" id="CAF1193492.1"/>
    </source>
</evidence>
<dbReference type="PANTHER" id="PTHR33562">
    <property type="entry name" value="ATILLA, ISOFORM B-RELATED-RELATED"/>
    <property type="match status" value="1"/>
</dbReference>
<name>A0A813VP54_9BILA</name>
<evidence type="ECO:0000313" key="6">
    <source>
        <dbReference type="Proteomes" id="UP000663877"/>
    </source>
</evidence>
<dbReference type="InterPro" id="IPR031424">
    <property type="entry name" value="QVR-like"/>
</dbReference>
<dbReference type="AlphaFoldDB" id="A0A813VP54"/>
<protein>
    <recommendedName>
        <fullName evidence="7">Protein quiver</fullName>
    </recommendedName>
</protein>
<organism evidence="3 6">
    <name type="scientific">Adineta steineri</name>
    <dbReference type="NCBI Taxonomy" id="433720"/>
    <lineage>
        <taxon>Eukaryota</taxon>
        <taxon>Metazoa</taxon>
        <taxon>Spiralia</taxon>
        <taxon>Gnathifera</taxon>
        <taxon>Rotifera</taxon>
        <taxon>Eurotatoria</taxon>
        <taxon>Bdelloidea</taxon>
        <taxon>Adinetida</taxon>
        <taxon>Adinetidae</taxon>
        <taxon>Adineta</taxon>
    </lineage>
</organism>
<dbReference type="InterPro" id="IPR050975">
    <property type="entry name" value="Sleep_regulator"/>
</dbReference>
<dbReference type="EMBL" id="CAJNOM010000184">
    <property type="protein sequence ID" value="CAF1193492.1"/>
    <property type="molecule type" value="Genomic_DNA"/>
</dbReference>
<reference evidence="3" key="1">
    <citation type="submission" date="2021-02" db="EMBL/GenBank/DDBJ databases">
        <authorList>
            <person name="Nowell W R."/>
        </authorList>
    </citation>
    <scope>NUCLEOTIDE SEQUENCE</scope>
</reference>
<keyword evidence="1" id="KW-0732">Signal</keyword>
<evidence type="ECO:0000256" key="1">
    <source>
        <dbReference type="ARBA" id="ARBA00022729"/>
    </source>
</evidence>
<keyword evidence="2" id="KW-0325">Glycoprotein</keyword>
<keyword evidence="5" id="KW-1185">Reference proteome</keyword>
<evidence type="ECO:0000313" key="3">
    <source>
        <dbReference type="EMBL" id="CAF0840362.1"/>
    </source>
</evidence>